<evidence type="ECO:0000313" key="1">
    <source>
        <dbReference type="EMBL" id="MSS27640.1"/>
    </source>
</evidence>
<name>A0A6L5XKB8_9BACT</name>
<dbReference type="RefSeq" id="WP_154510211.1">
    <property type="nucleotide sequence ID" value="NZ_VUMH01000005.1"/>
</dbReference>
<protein>
    <submittedName>
        <fullName evidence="1">Uncharacterized protein</fullName>
    </submittedName>
</protein>
<gene>
    <name evidence="1" type="ORF">FYJ44_06155</name>
</gene>
<keyword evidence="2" id="KW-1185">Reference proteome</keyword>
<proteinExistence type="predicted"/>
<reference evidence="1 2" key="1">
    <citation type="submission" date="2019-09" db="EMBL/GenBank/DDBJ databases">
        <title>In-depth cultivation of the pig gut microbiome towards novel bacterial diversity and tailored functional studies.</title>
        <authorList>
            <person name="Wylensek D."/>
            <person name="Hitch T.C.A."/>
            <person name="Clavel T."/>
        </authorList>
    </citation>
    <scope>NUCLEOTIDE SEQUENCE [LARGE SCALE GENOMIC DNA]</scope>
    <source>
        <strain evidence="1 2">PG-178-WT-4</strain>
    </source>
</reference>
<comment type="caution">
    <text evidence="1">The sequence shown here is derived from an EMBL/GenBank/DDBJ whole genome shotgun (WGS) entry which is preliminary data.</text>
</comment>
<dbReference type="AlphaFoldDB" id="A0A6L5XKB8"/>
<accession>A0A6L5XKB8</accession>
<evidence type="ECO:0000313" key="2">
    <source>
        <dbReference type="Proteomes" id="UP000477488"/>
    </source>
</evidence>
<dbReference type="Proteomes" id="UP000477488">
    <property type="component" value="Unassembled WGS sequence"/>
</dbReference>
<organism evidence="1 2">
    <name type="scientific">Desulfovibrio porci</name>
    <dbReference type="NCBI Taxonomy" id="2605782"/>
    <lineage>
        <taxon>Bacteria</taxon>
        <taxon>Pseudomonadati</taxon>
        <taxon>Thermodesulfobacteriota</taxon>
        <taxon>Desulfovibrionia</taxon>
        <taxon>Desulfovibrionales</taxon>
        <taxon>Desulfovibrionaceae</taxon>
        <taxon>Desulfovibrio</taxon>
    </lineage>
</organism>
<sequence>MLKIDQKGNISLGNSVTPLVLNNKSSAEINYQAFRTASTDYHNALYGYIEAENLKNKYASTQEKITYTRLNKNGEETE</sequence>
<dbReference type="EMBL" id="VUMH01000005">
    <property type="protein sequence ID" value="MSS27640.1"/>
    <property type="molecule type" value="Genomic_DNA"/>
</dbReference>